<keyword evidence="2" id="KW-1133">Transmembrane helix</keyword>
<keyword evidence="2" id="KW-0812">Transmembrane</keyword>
<dbReference type="InterPro" id="IPR006644">
    <property type="entry name" value="Cadg"/>
</dbReference>
<feature type="compositionally biased region" description="Basic and acidic residues" evidence="1">
    <location>
        <begin position="691"/>
        <end position="709"/>
    </location>
</feature>
<dbReference type="SMART" id="SM00736">
    <property type="entry name" value="CADG"/>
    <property type="match status" value="2"/>
</dbReference>
<evidence type="ECO:0000313" key="4">
    <source>
        <dbReference type="EMBL" id="MDI1487316.1"/>
    </source>
</evidence>
<dbReference type="AlphaFoldDB" id="A0AA43QLT0"/>
<evidence type="ECO:0000259" key="3">
    <source>
        <dbReference type="SMART" id="SM00736"/>
    </source>
</evidence>
<dbReference type="InterPro" id="IPR013783">
    <property type="entry name" value="Ig-like_fold"/>
</dbReference>
<organism evidence="4 5">
    <name type="scientific">Ramalina farinacea</name>
    <dbReference type="NCBI Taxonomy" id="258253"/>
    <lineage>
        <taxon>Eukaryota</taxon>
        <taxon>Fungi</taxon>
        <taxon>Dikarya</taxon>
        <taxon>Ascomycota</taxon>
        <taxon>Pezizomycotina</taxon>
        <taxon>Lecanoromycetes</taxon>
        <taxon>OSLEUM clade</taxon>
        <taxon>Lecanoromycetidae</taxon>
        <taxon>Lecanorales</taxon>
        <taxon>Lecanorineae</taxon>
        <taxon>Ramalinaceae</taxon>
        <taxon>Ramalina</taxon>
    </lineage>
</organism>
<evidence type="ECO:0000256" key="2">
    <source>
        <dbReference type="SAM" id="Phobius"/>
    </source>
</evidence>
<dbReference type="SUPFAM" id="SSF49313">
    <property type="entry name" value="Cadherin-like"/>
    <property type="match status" value="3"/>
</dbReference>
<feature type="domain" description="Dystroglycan-type cadherin-like" evidence="3">
    <location>
        <begin position="211"/>
        <end position="307"/>
    </location>
</feature>
<dbReference type="GO" id="GO:0016020">
    <property type="term" value="C:membrane"/>
    <property type="evidence" value="ECO:0007669"/>
    <property type="project" value="InterPro"/>
</dbReference>
<dbReference type="GO" id="GO:0005509">
    <property type="term" value="F:calcium ion binding"/>
    <property type="evidence" value="ECO:0007669"/>
    <property type="project" value="InterPro"/>
</dbReference>
<sequence length="709" mass="77023">MASFSCHALQDGRKLELPIDGLLTQIRFCEKQNFSRTEALDFKVELKKRNVQLKVVVDAERNLAAYMLLAFSKPAERMRRLLLCALSSLARANPNINLPVNAQVPPVARAGQPFHFTFSDSTFTSPSELLSYSLAGAPTWLSLDGPSRTLSGIPTSEDTGAPVIELIANDTAGSTVMSITLVVTQEGGPGLGLPLADQLQANGAFAAPSSILVAPLDDISISLAPNTFTNASSNTVYYAVRDDRTPLPSWISFNPSSLSFSGVAPPAQPTTGGTQSFSFEVTASDVVGFSDAVLPFQIVVEPSLFVFKSNLQIVNVSPGTFFNDSSTLLNALTLNGTRVSPSIIQNVTASMPPWLHMETGGLALQGTPPTDFKGLNFTVEITDIYGTSTTTVVALDCTDTLNGLLIKPLGTVAVDVGCNFTYDLHQAATDANVTFQVDFGSSSRWLEYDQISKTIIGRFPSSVRPQQIFANVTAQRGSENQSEILTISLLDARSKSTAKEASPISKPATPQYSGNRGWIAAAVVIPVAAILALVLVVFLRWRKKGRQWSERDRVASSFQTSEKSIRVEKPPDLRRESSPERRQRLFDHGNPPRVIDVHDDSLESLYRMSDTSFDSRFQSAAPSMVGLDSLQECEPADQTYTRDSRYFNSTQAQRASSESVHPGLSAAELAGRRDSGPLRKLKNRFTLLGQRRMDTAEDEPKANDSALRR</sequence>
<feature type="region of interest" description="Disordered" evidence="1">
    <location>
        <begin position="669"/>
        <end position="709"/>
    </location>
</feature>
<proteinExistence type="predicted"/>
<feature type="transmembrane region" description="Helical" evidence="2">
    <location>
        <begin position="518"/>
        <end position="541"/>
    </location>
</feature>
<evidence type="ECO:0000256" key="1">
    <source>
        <dbReference type="SAM" id="MobiDB-lite"/>
    </source>
</evidence>
<accession>A0AA43QLT0</accession>
<reference evidence="4" key="1">
    <citation type="journal article" date="2023" name="Genome Biol. Evol.">
        <title>First Whole Genome Sequence and Flow Cytometry Genome Size Data for the Lichen-Forming Fungus Ramalina farinacea (Ascomycota).</title>
        <authorList>
            <person name="Llewellyn T."/>
            <person name="Mian S."/>
            <person name="Hill R."/>
            <person name="Leitch I.J."/>
            <person name="Gaya E."/>
        </authorList>
    </citation>
    <scope>NUCLEOTIDE SEQUENCE</scope>
    <source>
        <strain evidence="4">LIQ254RAFAR</strain>
    </source>
</reference>
<protein>
    <submittedName>
        <fullName evidence="4">Polarity establishment/cellular polarization</fullName>
    </submittedName>
</protein>
<comment type="caution">
    <text evidence="4">The sequence shown here is derived from an EMBL/GenBank/DDBJ whole genome shotgun (WGS) entry which is preliminary data.</text>
</comment>
<feature type="region of interest" description="Disordered" evidence="1">
    <location>
        <begin position="561"/>
        <end position="591"/>
    </location>
</feature>
<keyword evidence="5" id="KW-1185">Reference proteome</keyword>
<feature type="compositionally biased region" description="Basic and acidic residues" evidence="1">
    <location>
        <begin position="563"/>
        <end position="587"/>
    </location>
</feature>
<dbReference type="Proteomes" id="UP001161017">
    <property type="component" value="Unassembled WGS sequence"/>
</dbReference>
<dbReference type="Pfam" id="PF05345">
    <property type="entry name" value="He_PIG"/>
    <property type="match status" value="3"/>
</dbReference>
<feature type="domain" description="Dystroglycan-type cadherin-like" evidence="3">
    <location>
        <begin position="95"/>
        <end position="190"/>
    </location>
</feature>
<evidence type="ECO:0000313" key="5">
    <source>
        <dbReference type="Proteomes" id="UP001161017"/>
    </source>
</evidence>
<gene>
    <name evidence="4" type="primary">AXL2</name>
    <name evidence="4" type="ORF">OHK93_006585</name>
</gene>
<name>A0AA43QLT0_9LECA</name>
<dbReference type="InterPro" id="IPR015919">
    <property type="entry name" value="Cadherin-like_sf"/>
</dbReference>
<dbReference type="Gene3D" id="2.60.40.10">
    <property type="entry name" value="Immunoglobulins"/>
    <property type="match status" value="2"/>
</dbReference>
<dbReference type="EMBL" id="JAPUFD010000005">
    <property type="protein sequence ID" value="MDI1487316.1"/>
    <property type="molecule type" value="Genomic_DNA"/>
</dbReference>
<keyword evidence="2" id="KW-0472">Membrane</keyword>